<dbReference type="InterPro" id="IPR013083">
    <property type="entry name" value="Znf_RING/FYVE/PHD"/>
</dbReference>
<dbReference type="PROSITE" id="PS50089">
    <property type="entry name" value="ZF_RING_2"/>
    <property type="match status" value="1"/>
</dbReference>
<evidence type="ECO:0000256" key="1">
    <source>
        <dbReference type="ARBA" id="ARBA00022723"/>
    </source>
</evidence>
<gene>
    <name evidence="7" type="ORF">SYNPS1DRAFT_6196</name>
</gene>
<dbReference type="PROSITE" id="PS00518">
    <property type="entry name" value="ZF_RING_1"/>
    <property type="match status" value="1"/>
</dbReference>
<keyword evidence="1" id="KW-0479">Metal-binding</keyword>
<feature type="non-terminal residue" evidence="7">
    <location>
        <position position="151"/>
    </location>
</feature>
<name>A0A4P9Z5U8_9FUNG</name>
<reference evidence="8" key="1">
    <citation type="journal article" date="2018" name="Nat. Microbiol.">
        <title>Leveraging single-cell genomics to expand the fungal tree of life.</title>
        <authorList>
            <person name="Ahrendt S.R."/>
            <person name="Quandt C.A."/>
            <person name="Ciobanu D."/>
            <person name="Clum A."/>
            <person name="Salamov A."/>
            <person name="Andreopoulos B."/>
            <person name="Cheng J.F."/>
            <person name="Woyke T."/>
            <person name="Pelin A."/>
            <person name="Henrissat B."/>
            <person name="Reynolds N.K."/>
            <person name="Benny G.L."/>
            <person name="Smith M.E."/>
            <person name="James T.Y."/>
            <person name="Grigoriev I.V."/>
        </authorList>
    </citation>
    <scope>NUCLEOTIDE SEQUENCE [LARGE SCALE GENOMIC DNA]</scope>
    <source>
        <strain evidence="8">Benny S71-1</strain>
    </source>
</reference>
<dbReference type="SUPFAM" id="SSF57850">
    <property type="entry name" value="RING/U-box"/>
    <property type="match status" value="1"/>
</dbReference>
<dbReference type="Proteomes" id="UP000278143">
    <property type="component" value="Unassembled WGS sequence"/>
</dbReference>
<evidence type="ECO:0000256" key="3">
    <source>
        <dbReference type="ARBA" id="ARBA00022833"/>
    </source>
</evidence>
<evidence type="ECO:0008006" key="9">
    <source>
        <dbReference type="Google" id="ProtNLM"/>
    </source>
</evidence>
<accession>A0A4P9Z5U8</accession>
<evidence type="ECO:0000259" key="6">
    <source>
        <dbReference type="PROSITE" id="PS51382"/>
    </source>
</evidence>
<protein>
    <recommendedName>
        <fullName evidence="9">RING-type domain-containing protein</fullName>
    </recommendedName>
</protein>
<feature type="non-terminal residue" evidence="7">
    <location>
        <position position="1"/>
    </location>
</feature>
<proteinExistence type="predicted"/>
<dbReference type="InterPro" id="IPR001841">
    <property type="entry name" value="Znf_RING"/>
</dbReference>
<dbReference type="Gene3D" id="3.30.40.10">
    <property type="entry name" value="Zinc/RING finger domain, C3HC4 (zinc finger)"/>
    <property type="match status" value="1"/>
</dbReference>
<keyword evidence="2 4" id="KW-0863">Zinc-finger</keyword>
<evidence type="ECO:0000259" key="5">
    <source>
        <dbReference type="PROSITE" id="PS50089"/>
    </source>
</evidence>
<evidence type="ECO:0000313" key="8">
    <source>
        <dbReference type="Proteomes" id="UP000278143"/>
    </source>
</evidence>
<keyword evidence="8" id="KW-1185">Reference proteome</keyword>
<dbReference type="OrthoDB" id="5588846at2759"/>
<dbReference type="Pfam" id="PF03105">
    <property type="entry name" value="SPX"/>
    <property type="match status" value="1"/>
</dbReference>
<evidence type="ECO:0000256" key="2">
    <source>
        <dbReference type="ARBA" id="ARBA00022771"/>
    </source>
</evidence>
<dbReference type="SMART" id="SM00184">
    <property type="entry name" value="RING"/>
    <property type="match status" value="1"/>
</dbReference>
<dbReference type="PROSITE" id="PS51382">
    <property type="entry name" value="SPX"/>
    <property type="match status" value="1"/>
</dbReference>
<dbReference type="InterPro" id="IPR004331">
    <property type="entry name" value="SPX_dom"/>
</dbReference>
<dbReference type="EMBL" id="KZ989144">
    <property type="protein sequence ID" value="RKP27848.1"/>
    <property type="molecule type" value="Genomic_DNA"/>
</dbReference>
<sequence length="151" mass="17709">ELCNVRQMQSLNQLAVTKILKKHDKRTRLSARSYYPIFMSNDPFFTLNLSQSMALAICDRFTAIVPQLDDYLCPICYGLCWKPIRLVCRHIFCLRCLIKAQRTDMQDCPVCRHPKAVSEAYADQLDTPLMNMLALYFPRELKQKKKDNDRE</sequence>
<dbReference type="InterPro" id="IPR017907">
    <property type="entry name" value="Znf_RING_CS"/>
</dbReference>
<feature type="domain" description="SPX" evidence="6">
    <location>
        <begin position="1"/>
        <end position="37"/>
    </location>
</feature>
<organism evidence="7 8">
    <name type="scientific">Syncephalis pseudoplumigaleata</name>
    <dbReference type="NCBI Taxonomy" id="1712513"/>
    <lineage>
        <taxon>Eukaryota</taxon>
        <taxon>Fungi</taxon>
        <taxon>Fungi incertae sedis</taxon>
        <taxon>Zoopagomycota</taxon>
        <taxon>Zoopagomycotina</taxon>
        <taxon>Zoopagomycetes</taxon>
        <taxon>Zoopagales</taxon>
        <taxon>Piptocephalidaceae</taxon>
        <taxon>Syncephalis</taxon>
    </lineage>
</organism>
<dbReference type="GO" id="GO:0008270">
    <property type="term" value="F:zinc ion binding"/>
    <property type="evidence" value="ECO:0007669"/>
    <property type="project" value="UniProtKB-KW"/>
</dbReference>
<dbReference type="AlphaFoldDB" id="A0A4P9Z5U8"/>
<evidence type="ECO:0000313" key="7">
    <source>
        <dbReference type="EMBL" id="RKP27848.1"/>
    </source>
</evidence>
<evidence type="ECO:0000256" key="4">
    <source>
        <dbReference type="PROSITE-ProRule" id="PRU00175"/>
    </source>
</evidence>
<dbReference type="InterPro" id="IPR018957">
    <property type="entry name" value="Znf_C3HC4_RING-type"/>
</dbReference>
<dbReference type="PANTHER" id="PTHR23327:SF51">
    <property type="entry name" value="TRANSCRIPTIONAL REGULATOR OF YEAST FORM ADHERENCE 3"/>
    <property type="match status" value="1"/>
</dbReference>
<dbReference type="Pfam" id="PF00097">
    <property type="entry name" value="zf-C3HC4"/>
    <property type="match status" value="1"/>
</dbReference>
<keyword evidence="3" id="KW-0862">Zinc</keyword>
<dbReference type="PANTHER" id="PTHR23327">
    <property type="entry name" value="RING FINGER PROTEIN 127"/>
    <property type="match status" value="1"/>
</dbReference>
<feature type="domain" description="RING-type" evidence="5">
    <location>
        <begin position="73"/>
        <end position="112"/>
    </location>
</feature>